<evidence type="ECO:0000256" key="6">
    <source>
        <dbReference type="ARBA" id="ARBA00022991"/>
    </source>
</evidence>
<dbReference type="Proteomes" id="UP001164776">
    <property type="component" value="Unassembled WGS sequence"/>
</dbReference>
<evidence type="ECO:0000313" key="10">
    <source>
        <dbReference type="Proteomes" id="UP001164776"/>
    </source>
</evidence>
<keyword evidence="6" id="KW-0157">Chromophore</keyword>
<dbReference type="OrthoDB" id="634232at2759"/>
<name>A0A9W7X7F1_9POAL</name>
<dbReference type="GO" id="GO:0009767">
    <property type="term" value="P:photosynthetic electron transport chain"/>
    <property type="evidence" value="ECO:0007669"/>
    <property type="project" value="InterPro"/>
</dbReference>
<accession>A0A9W7X7F1</accession>
<dbReference type="InterPro" id="IPR000932">
    <property type="entry name" value="PS_antenna-like"/>
</dbReference>
<dbReference type="AlphaFoldDB" id="A0A9W7X7F1"/>
<keyword evidence="10" id="KW-1185">Reference proteome</keyword>
<dbReference type="Pfam" id="PF00421">
    <property type="entry name" value="PSII"/>
    <property type="match status" value="1"/>
</dbReference>
<keyword evidence="4" id="KW-0812">Transmembrane</keyword>
<evidence type="ECO:0000256" key="1">
    <source>
        <dbReference type="ARBA" id="ARBA00004141"/>
    </source>
</evidence>
<evidence type="ECO:0000256" key="7">
    <source>
        <dbReference type="ARBA" id="ARBA00023136"/>
    </source>
</evidence>
<dbReference type="InterPro" id="IPR036001">
    <property type="entry name" value="PS_II_antenna-like_sf"/>
</dbReference>
<dbReference type="EMBL" id="MU630535">
    <property type="protein sequence ID" value="KAJ1253880.1"/>
    <property type="molecule type" value="Genomic_DNA"/>
</dbReference>
<dbReference type="SUPFAM" id="SSF161077">
    <property type="entry name" value="Photosystem II antenna protein-like"/>
    <property type="match status" value="1"/>
</dbReference>
<evidence type="ECO:0000256" key="4">
    <source>
        <dbReference type="ARBA" id="ARBA00022692"/>
    </source>
</evidence>
<dbReference type="GO" id="GO:0009536">
    <property type="term" value="C:plastid"/>
    <property type="evidence" value="ECO:0007669"/>
    <property type="project" value="UniProtKB-ARBA"/>
</dbReference>
<keyword evidence="2" id="KW-0148">Chlorophyll</keyword>
<reference evidence="9 10" key="1">
    <citation type="submission" date="2022-10" db="EMBL/GenBank/DDBJ databases">
        <title>WGS assembly of Paspalum vaginatum 540-79.</title>
        <authorList>
            <person name="Sun G."/>
            <person name="Wase N."/>
            <person name="Shu S."/>
            <person name="Jenkins J."/>
            <person name="Zhou B."/>
            <person name="Torres-Rodriguez J."/>
            <person name="Chen C."/>
            <person name="Sandor L."/>
            <person name="Plott C."/>
            <person name="Yoshinga Y."/>
            <person name="Daum C."/>
            <person name="Qi P."/>
            <person name="Barry K."/>
            <person name="Lipzen A."/>
            <person name="Berry L."/>
            <person name="Pedersen C."/>
            <person name="Gottilla T."/>
            <person name="Foltz A."/>
            <person name="Yu H."/>
            <person name="O'Malley R."/>
            <person name="Zhang C."/>
            <person name="Devos K."/>
            <person name="Sigmon B."/>
            <person name="Yu B."/>
            <person name="Obata T."/>
            <person name="Schmutz J."/>
            <person name="Schnable J."/>
        </authorList>
    </citation>
    <scope>NUCLEOTIDE SEQUENCE [LARGE SCALE GENOMIC DNA]</scope>
    <source>
        <strain evidence="10">cv. 540-79</strain>
    </source>
</reference>
<comment type="caution">
    <text evidence="9">The sequence shown here is derived from an EMBL/GenBank/DDBJ whole genome shotgun (WGS) entry which is preliminary data.</text>
</comment>
<sequence>MRVFVHGWQLRISLMKILYSLRRFYHVETLFNGTFVLAGHDQETTGFAWWARNARLINLSGKLPGAHVAQAGLMVFCAGAMNLFEVAHFVPKKPINWEICFLPPLIMKSEP</sequence>
<keyword evidence="5" id="KW-1133">Transmembrane helix</keyword>
<keyword evidence="8" id="KW-0604">Photosystem II</keyword>
<evidence type="ECO:0000256" key="2">
    <source>
        <dbReference type="ARBA" id="ARBA00022494"/>
    </source>
</evidence>
<evidence type="ECO:0000313" key="9">
    <source>
        <dbReference type="EMBL" id="KAJ1253880.1"/>
    </source>
</evidence>
<evidence type="ECO:0000256" key="8">
    <source>
        <dbReference type="ARBA" id="ARBA00023276"/>
    </source>
</evidence>
<evidence type="ECO:0000256" key="5">
    <source>
        <dbReference type="ARBA" id="ARBA00022989"/>
    </source>
</evidence>
<gene>
    <name evidence="9" type="ORF">BS78_K158200</name>
</gene>
<keyword evidence="3" id="KW-0602">Photosynthesis</keyword>
<proteinExistence type="predicted"/>
<evidence type="ECO:0000256" key="3">
    <source>
        <dbReference type="ARBA" id="ARBA00022531"/>
    </source>
</evidence>
<keyword evidence="7" id="KW-0472">Membrane</keyword>
<dbReference type="GO" id="GO:0016168">
    <property type="term" value="F:chlorophyll binding"/>
    <property type="evidence" value="ECO:0007669"/>
    <property type="project" value="UniProtKB-KW"/>
</dbReference>
<dbReference type="GO" id="GO:0009523">
    <property type="term" value="C:photosystem II"/>
    <property type="evidence" value="ECO:0007669"/>
    <property type="project" value="UniProtKB-KW"/>
</dbReference>
<comment type="subcellular location">
    <subcellularLocation>
        <location evidence="1">Membrane</location>
        <topology evidence="1">Multi-pass membrane protein</topology>
    </subcellularLocation>
</comment>
<organism evidence="9 10">
    <name type="scientific">Paspalum vaginatum</name>
    <name type="common">seashore paspalum</name>
    <dbReference type="NCBI Taxonomy" id="158149"/>
    <lineage>
        <taxon>Eukaryota</taxon>
        <taxon>Viridiplantae</taxon>
        <taxon>Streptophyta</taxon>
        <taxon>Embryophyta</taxon>
        <taxon>Tracheophyta</taxon>
        <taxon>Spermatophyta</taxon>
        <taxon>Magnoliopsida</taxon>
        <taxon>Liliopsida</taxon>
        <taxon>Poales</taxon>
        <taxon>Poaceae</taxon>
        <taxon>PACMAD clade</taxon>
        <taxon>Panicoideae</taxon>
        <taxon>Andropogonodae</taxon>
        <taxon>Paspaleae</taxon>
        <taxon>Paspalinae</taxon>
        <taxon>Paspalum</taxon>
    </lineage>
</organism>
<protein>
    <submittedName>
        <fullName evidence="9">Uncharacterized protein</fullName>
    </submittedName>
</protein>